<dbReference type="InterPro" id="IPR014198">
    <property type="entry name" value="Spore_III_AB"/>
</dbReference>
<dbReference type="Proteomes" id="UP000046155">
    <property type="component" value="Unassembled WGS sequence"/>
</dbReference>
<dbReference type="Pfam" id="PF09548">
    <property type="entry name" value="Spore_III_AB"/>
    <property type="match status" value="1"/>
</dbReference>
<feature type="transmembrane region" description="Helical" evidence="1">
    <location>
        <begin position="173"/>
        <end position="189"/>
    </location>
</feature>
<dbReference type="AlphaFoldDB" id="A0A0B7MGY8"/>
<dbReference type="NCBIfam" id="TIGR02833">
    <property type="entry name" value="spore_III_AB"/>
    <property type="match status" value="1"/>
</dbReference>
<accession>A0A0B7MGY8</accession>
<reference evidence="3" key="1">
    <citation type="submission" date="2015-01" db="EMBL/GenBank/DDBJ databases">
        <authorList>
            <person name="Manzoor Shahid"/>
            <person name="Zubair Saima"/>
        </authorList>
    </citation>
    <scope>NUCLEOTIDE SEQUENCE [LARGE SCALE GENOMIC DNA]</scope>
    <source>
        <strain evidence="3">Sp3</strain>
    </source>
</reference>
<keyword evidence="1" id="KW-1133">Transmembrane helix</keyword>
<evidence type="ECO:0000313" key="2">
    <source>
        <dbReference type="EMBL" id="CEO89894.1"/>
    </source>
</evidence>
<sequence>MSCGSRLSGLAEWRGDSVMWKMVGACLVIGSMGMAGMKVASFYSRRSAELRFLQDALQMLDTEILYAATPLPSALKKIGQSGGDIIARIFAEAGELIAAGQGCTVAEAWGKALQKNWSSTALNREDYAILYSFGELLGISDRQEQHKNIALTSLHLRKEEEKSRRDQEKNARLWQYGGFLAGISIVLLLL</sequence>
<feature type="transmembrane region" description="Helical" evidence="1">
    <location>
        <begin position="20"/>
        <end position="43"/>
    </location>
</feature>
<dbReference type="OrthoDB" id="1957909at2"/>
<protein>
    <submittedName>
        <fullName evidence="2">Stage III sporulation protein SpoAB</fullName>
    </submittedName>
</protein>
<evidence type="ECO:0000256" key="1">
    <source>
        <dbReference type="SAM" id="Phobius"/>
    </source>
</evidence>
<keyword evidence="1" id="KW-0472">Membrane</keyword>
<evidence type="ECO:0000313" key="3">
    <source>
        <dbReference type="Proteomes" id="UP000046155"/>
    </source>
</evidence>
<keyword evidence="1" id="KW-0812">Transmembrane</keyword>
<organism evidence="2 3">
    <name type="scientific">Syntrophaceticus schinkii</name>
    <dbReference type="NCBI Taxonomy" id="499207"/>
    <lineage>
        <taxon>Bacteria</taxon>
        <taxon>Bacillati</taxon>
        <taxon>Bacillota</taxon>
        <taxon>Clostridia</taxon>
        <taxon>Thermoanaerobacterales</taxon>
        <taxon>Thermoanaerobacterales Family III. Incertae Sedis</taxon>
        <taxon>Syntrophaceticus</taxon>
    </lineage>
</organism>
<dbReference type="PIRSF" id="PIRSF021435">
    <property type="entry name" value="SpoIIIAB"/>
    <property type="match status" value="1"/>
</dbReference>
<proteinExistence type="predicted"/>
<keyword evidence="3" id="KW-1185">Reference proteome</keyword>
<name>A0A0B7MGY8_9FIRM</name>
<dbReference type="EMBL" id="CDRZ01000262">
    <property type="protein sequence ID" value="CEO89894.1"/>
    <property type="molecule type" value="Genomic_DNA"/>
</dbReference>
<gene>
    <name evidence="2" type="ORF">SSCH_630032</name>
</gene>
<dbReference type="RefSeq" id="WP_084711159.1">
    <property type="nucleotide sequence ID" value="NZ_CDRZ01000262.1"/>
</dbReference>